<keyword evidence="2" id="KW-1185">Reference proteome</keyword>
<reference evidence="1 2" key="1">
    <citation type="submission" date="2016-10" db="EMBL/GenBank/DDBJ databases">
        <authorList>
            <person name="de Groot N.N."/>
        </authorList>
    </citation>
    <scope>NUCLEOTIDE SEQUENCE [LARGE SCALE GENOMIC DNA]</scope>
    <source>
        <strain evidence="1 2">Vu-144</strain>
    </source>
</reference>
<dbReference type="AlphaFoldDB" id="A0A1H4CSX3"/>
<gene>
    <name evidence="1" type="ORF">SAMN05192529_1366</name>
</gene>
<accession>A0A1H4CSX3</accession>
<dbReference type="Proteomes" id="UP000199041">
    <property type="component" value="Unassembled WGS sequence"/>
</dbReference>
<protein>
    <submittedName>
        <fullName evidence="1">Uncharacterized protein</fullName>
    </submittedName>
</protein>
<evidence type="ECO:0000313" key="2">
    <source>
        <dbReference type="Proteomes" id="UP000199041"/>
    </source>
</evidence>
<name>A0A1H4CSX3_9BACT</name>
<dbReference type="EMBL" id="FNQY01000036">
    <property type="protein sequence ID" value="SEA63456.1"/>
    <property type="molecule type" value="Genomic_DNA"/>
</dbReference>
<sequence length="29" mass="3244">MIMKLGFTTLKSANVSNKILQIKTNMFNG</sequence>
<proteinExistence type="predicted"/>
<organism evidence="1 2">
    <name type="scientific">Arachidicoccus rhizosphaerae</name>
    <dbReference type="NCBI Taxonomy" id="551991"/>
    <lineage>
        <taxon>Bacteria</taxon>
        <taxon>Pseudomonadati</taxon>
        <taxon>Bacteroidota</taxon>
        <taxon>Chitinophagia</taxon>
        <taxon>Chitinophagales</taxon>
        <taxon>Chitinophagaceae</taxon>
        <taxon>Arachidicoccus</taxon>
    </lineage>
</organism>
<evidence type="ECO:0000313" key="1">
    <source>
        <dbReference type="EMBL" id="SEA63456.1"/>
    </source>
</evidence>